<dbReference type="GeneID" id="70187427"/>
<dbReference type="EMBL" id="JAGTJQ010000001">
    <property type="protein sequence ID" value="KAH7040694.1"/>
    <property type="molecule type" value="Genomic_DNA"/>
</dbReference>
<dbReference type="OrthoDB" id="5552842at2759"/>
<dbReference type="GO" id="GO:0000402">
    <property type="term" value="F:crossed form four-way junction DNA binding"/>
    <property type="evidence" value="ECO:0007669"/>
    <property type="project" value="TreeGrafter"/>
</dbReference>
<name>A0A9P9C020_9PEZI</name>
<evidence type="ECO:0000259" key="2">
    <source>
        <dbReference type="PROSITE" id="PS50800"/>
    </source>
</evidence>
<feature type="domain" description="SAP" evidence="2">
    <location>
        <begin position="12"/>
        <end position="46"/>
    </location>
</feature>
<dbReference type="Pfam" id="PF02037">
    <property type="entry name" value="SAP"/>
    <property type="match status" value="1"/>
</dbReference>
<dbReference type="PANTHER" id="PTHR28072">
    <property type="entry name" value="CRUCIFORM CUTTING ENDONUCLEASE 1, MITOCHONDRIAL-RELATED"/>
    <property type="match status" value="1"/>
</dbReference>
<feature type="region of interest" description="Disordered" evidence="1">
    <location>
        <begin position="359"/>
        <end position="378"/>
    </location>
</feature>
<accession>A0A9P9C020</accession>
<dbReference type="GO" id="GO:0000403">
    <property type="term" value="F:Y-form DNA binding"/>
    <property type="evidence" value="ECO:0007669"/>
    <property type="project" value="TreeGrafter"/>
</dbReference>
<dbReference type="InterPro" id="IPR003034">
    <property type="entry name" value="SAP_dom"/>
</dbReference>
<protein>
    <submittedName>
        <fullName evidence="3">Mitochondrial resolvase Ydc2</fullName>
    </submittedName>
</protein>
<dbReference type="InterPro" id="IPR012337">
    <property type="entry name" value="RNaseH-like_sf"/>
</dbReference>
<reference evidence="3" key="1">
    <citation type="journal article" date="2021" name="Nat. Commun.">
        <title>Genetic determinants of endophytism in the Arabidopsis root mycobiome.</title>
        <authorList>
            <person name="Mesny F."/>
            <person name="Miyauchi S."/>
            <person name="Thiergart T."/>
            <person name="Pickel B."/>
            <person name="Atanasova L."/>
            <person name="Karlsson M."/>
            <person name="Huettel B."/>
            <person name="Barry K.W."/>
            <person name="Haridas S."/>
            <person name="Chen C."/>
            <person name="Bauer D."/>
            <person name="Andreopoulos W."/>
            <person name="Pangilinan J."/>
            <person name="LaButti K."/>
            <person name="Riley R."/>
            <person name="Lipzen A."/>
            <person name="Clum A."/>
            <person name="Drula E."/>
            <person name="Henrissat B."/>
            <person name="Kohler A."/>
            <person name="Grigoriev I.V."/>
            <person name="Martin F.M."/>
            <person name="Hacquard S."/>
        </authorList>
    </citation>
    <scope>NUCLEOTIDE SEQUENCE</scope>
    <source>
        <strain evidence="3">MPI-CAGE-CH-0230</strain>
    </source>
</reference>
<feature type="compositionally biased region" description="Basic and acidic residues" evidence="1">
    <location>
        <begin position="385"/>
        <end position="394"/>
    </location>
</feature>
<comment type="caution">
    <text evidence="3">The sequence shown here is derived from an EMBL/GenBank/DDBJ whole genome shotgun (WGS) entry which is preliminary data.</text>
</comment>
<sequence>MPPVPPGLPVAYSQLIAPQLRQVLAACGLPHTGRRQELLDRLADTRASWRADTQAPRVLSIDLGLRNFGFALMSPVDAGTSQIPPRKAQQPAFHRQPVPIHLHAWERLELVASDADTACFAPDRMAAMTWDLLQNRLLPMEPTHIVMERQRSRTLSGPKVQEWTLRVNVLEAMLHAMLKVLITAGKWQGAIMSVPPGRATQFWLGSVEEDSEALAEWKHHKDEKEAGKKERYYKKMERLARQTKGRAAAAGMSREDFPAFTPEPDSKTDIKAKRMYLVKEWLKRPAIIQPETPAVRKVQDAFITTSQLLQPGRAGRARVKKTVDKQQDDFTKLDDLADCLCQGMAWLVWQHNRSIFAQSDASPLASKPTDATDESEHELACKELAEQQAKDERKTAKRTRGIKAAAESGVTPVGVVPGQ</sequence>
<feature type="region of interest" description="Disordered" evidence="1">
    <location>
        <begin position="245"/>
        <end position="264"/>
    </location>
</feature>
<organism evidence="3 4">
    <name type="scientific">Microdochium trichocladiopsis</name>
    <dbReference type="NCBI Taxonomy" id="1682393"/>
    <lineage>
        <taxon>Eukaryota</taxon>
        <taxon>Fungi</taxon>
        <taxon>Dikarya</taxon>
        <taxon>Ascomycota</taxon>
        <taxon>Pezizomycotina</taxon>
        <taxon>Sordariomycetes</taxon>
        <taxon>Xylariomycetidae</taxon>
        <taxon>Xylariales</taxon>
        <taxon>Microdochiaceae</taxon>
        <taxon>Microdochium</taxon>
    </lineage>
</organism>
<dbReference type="SUPFAM" id="SSF53098">
    <property type="entry name" value="Ribonuclease H-like"/>
    <property type="match status" value="1"/>
</dbReference>
<dbReference type="PANTHER" id="PTHR28072:SF1">
    <property type="entry name" value="CRUCIFORM CUTTING ENDONUCLEASE 1, MITOCHONDRIAL-RELATED"/>
    <property type="match status" value="1"/>
</dbReference>
<dbReference type="SMART" id="SM00513">
    <property type="entry name" value="SAP"/>
    <property type="match status" value="1"/>
</dbReference>
<dbReference type="Gene3D" id="3.30.420.10">
    <property type="entry name" value="Ribonuclease H-like superfamily/Ribonuclease H"/>
    <property type="match status" value="1"/>
</dbReference>
<dbReference type="InterPro" id="IPR039197">
    <property type="entry name" value="Mrs1/Cce1"/>
</dbReference>
<dbReference type="InterPro" id="IPR036361">
    <property type="entry name" value="SAP_dom_sf"/>
</dbReference>
<dbReference type="GO" id="GO:0070336">
    <property type="term" value="F:flap-structured DNA binding"/>
    <property type="evidence" value="ECO:0007669"/>
    <property type="project" value="TreeGrafter"/>
</dbReference>
<evidence type="ECO:0000313" key="4">
    <source>
        <dbReference type="Proteomes" id="UP000756346"/>
    </source>
</evidence>
<dbReference type="GO" id="GO:0004520">
    <property type="term" value="F:DNA endonuclease activity"/>
    <property type="evidence" value="ECO:0007669"/>
    <property type="project" value="TreeGrafter"/>
</dbReference>
<proteinExistence type="predicted"/>
<keyword evidence="4" id="KW-1185">Reference proteome</keyword>
<dbReference type="SUPFAM" id="SSF68906">
    <property type="entry name" value="SAP domain"/>
    <property type="match status" value="1"/>
</dbReference>
<evidence type="ECO:0000256" key="1">
    <source>
        <dbReference type="SAM" id="MobiDB-lite"/>
    </source>
</evidence>
<dbReference type="RefSeq" id="XP_046018749.1">
    <property type="nucleotide sequence ID" value="XM_046157881.1"/>
</dbReference>
<dbReference type="Pfam" id="PF09159">
    <property type="entry name" value="Ydc2-catalyt"/>
    <property type="match status" value="1"/>
</dbReference>
<dbReference type="CDD" id="cd16963">
    <property type="entry name" value="CCE1"/>
    <property type="match status" value="1"/>
</dbReference>
<dbReference type="InterPro" id="IPR015242">
    <property type="entry name" value="Ydc2_cat"/>
</dbReference>
<feature type="region of interest" description="Disordered" evidence="1">
    <location>
        <begin position="385"/>
        <end position="419"/>
    </location>
</feature>
<gene>
    <name evidence="3" type="ORF">B0I36DRAFT_357960</name>
</gene>
<evidence type="ECO:0000313" key="3">
    <source>
        <dbReference type="EMBL" id="KAH7040694.1"/>
    </source>
</evidence>
<dbReference type="PROSITE" id="PS50800">
    <property type="entry name" value="SAP"/>
    <property type="match status" value="1"/>
</dbReference>
<dbReference type="Proteomes" id="UP000756346">
    <property type="component" value="Unassembled WGS sequence"/>
</dbReference>
<dbReference type="InterPro" id="IPR036397">
    <property type="entry name" value="RNaseH_sf"/>
</dbReference>
<dbReference type="GO" id="GO:0005739">
    <property type="term" value="C:mitochondrion"/>
    <property type="evidence" value="ECO:0007669"/>
    <property type="project" value="TreeGrafter"/>
</dbReference>
<dbReference type="AlphaFoldDB" id="A0A9P9C020"/>